<feature type="domain" description="HTH iclR-type" evidence="2">
    <location>
        <begin position="195"/>
        <end position="225"/>
    </location>
</feature>
<dbReference type="GO" id="GO:0005829">
    <property type="term" value="C:cytosol"/>
    <property type="evidence" value="ECO:0007669"/>
    <property type="project" value="TreeGrafter"/>
</dbReference>
<evidence type="ECO:0000259" key="1">
    <source>
        <dbReference type="Pfam" id="PF01037"/>
    </source>
</evidence>
<organism evidence="3 4">
    <name type="scientific">Pseudonocardia ammonioxydans</name>
    <dbReference type="NCBI Taxonomy" id="260086"/>
    <lineage>
        <taxon>Bacteria</taxon>
        <taxon>Bacillati</taxon>
        <taxon>Actinomycetota</taxon>
        <taxon>Actinomycetes</taxon>
        <taxon>Pseudonocardiales</taxon>
        <taxon>Pseudonocardiaceae</taxon>
        <taxon>Pseudonocardia</taxon>
    </lineage>
</organism>
<evidence type="ECO:0000259" key="2">
    <source>
        <dbReference type="Pfam" id="PF09339"/>
    </source>
</evidence>
<dbReference type="AlphaFoldDB" id="A0A1I5DY49"/>
<accession>A0A1I5DY49</accession>
<protein>
    <submittedName>
        <fullName evidence="3">Transcriptional regulator, AsnC family</fullName>
    </submittedName>
</protein>
<dbReference type="STRING" id="260086.SAMN05216207_102810"/>
<dbReference type="InterPro" id="IPR019887">
    <property type="entry name" value="Tscrpt_reg_AsnC/Lrp_C"/>
</dbReference>
<dbReference type="PANTHER" id="PTHR30154:SF34">
    <property type="entry name" value="TRANSCRIPTIONAL REGULATOR AZLB"/>
    <property type="match status" value="1"/>
</dbReference>
<dbReference type="GO" id="GO:0043200">
    <property type="term" value="P:response to amino acid"/>
    <property type="evidence" value="ECO:0007669"/>
    <property type="project" value="TreeGrafter"/>
</dbReference>
<proteinExistence type="predicted"/>
<dbReference type="GO" id="GO:0006355">
    <property type="term" value="P:regulation of DNA-templated transcription"/>
    <property type="evidence" value="ECO:0007669"/>
    <property type="project" value="InterPro"/>
</dbReference>
<evidence type="ECO:0000313" key="3">
    <source>
        <dbReference type="EMBL" id="SFO04096.1"/>
    </source>
</evidence>
<dbReference type="Gene3D" id="3.30.70.920">
    <property type="match status" value="1"/>
</dbReference>
<dbReference type="Pfam" id="PF01037">
    <property type="entry name" value="AsnC_trans_reg"/>
    <property type="match status" value="1"/>
</dbReference>
<gene>
    <name evidence="3" type="ORF">SAMN05216207_102810</name>
</gene>
<dbReference type="Pfam" id="PF09339">
    <property type="entry name" value="HTH_IclR"/>
    <property type="match status" value="1"/>
</dbReference>
<dbReference type="Proteomes" id="UP000199614">
    <property type="component" value="Unassembled WGS sequence"/>
</dbReference>
<reference evidence="3 4" key="1">
    <citation type="submission" date="2016-10" db="EMBL/GenBank/DDBJ databases">
        <authorList>
            <person name="de Groot N.N."/>
        </authorList>
    </citation>
    <scope>NUCLEOTIDE SEQUENCE [LARGE SCALE GENOMIC DNA]</scope>
    <source>
        <strain evidence="3 4">CGMCC 4.1877</strain>
    </source>
</reference>
<evidence type="ECO:0000313" key="4">
    <source>
        <dbReference type="Proteomes" id="UP000199614"/>
    </source>
</evidence>
<dbReference type="PANTHER" id="PTHR30154">
    <property type="entry name" value="LEUCINE-RESPONSIVE REGULATORY PROTEIN"/>
    <property type="match status" value="1"/>
</dbReference>
<feature type="domain" description="Transcription regulator AsnC/Lrp ligand binding" evidence="1">
    <location>
        <begin position="73"/>
        <end position="141"/>
    </location>
</feature>
<dbReference type="InterPro" id="IPR036388">
    <property type="entry name" value="WH-like_DNA-bd_sf"/>
</dbReference>
<dbReference type="InterPro" id="IPR011008">
    <property type="entry name" value="Dimeric_a/b-barrel"/>
</dbReference>
<sequence length="342" mass="37389">MDQNVQHTLSEEDFALAHALQLYPRVSWSRLAPVLDAAPVTLARRWERLRASGHVWVNSYPVVRGSAMQVALVEVDCAPGRLDEVATTLESIPAVMSIEYAARGRDLLLTVNAPSFTELSALVLDRLGQTPGVVSTRTHLAAAVHVEGSRWRLDALDGDQIEAVRALRRDDAGPAADPVDLRSTAYGPIVRELGTDGRAGAAEIAARIGRPASTVRRQLATLVRSRSLVFRCEIAQLLTRWPISVAWWIRLPTADIGEAVRRVGADPRVRLCLSLTGPANFLVNAWTHALPELVGMQSDIERALPAAEIVDTSVTLRTRKRMGWLLHPDGRCTGRNVPLLDA</sequence>
<dbReference type="EMBL" id="FOUY01000028">
    <property type="protein sequence ID" value="SFO04096.1"/>
    <property type="molecule type" value="Genomic_DNA"/>
</dbReference>
<name>A0A1I5DY49_PSUAM</name>
<dbReference type="SUPFAM" id="SSF54909">
    <property type="entry name" value="Dimeric alpha+beta barrel"/>
    <property type="match status" value="2"/>
</dbReference>
<dbReference type="GO" id="GO:0043565">
    <property type="term" value="F:sequence-specific DNA binding"/>
    <property type="evidence" value="ECO:0007669"/>
    <property type="project" value="TreeGrafter"/>
</dbReference>
<dbReference type="InterPro" id="IPR005471">
    <property type="entry name" value="Tscrpt_reg_IclR_N"/>
</dbReference>
<dbReference type="Gene3D" id="1.10.10.10">
    <property type="entry name" value="Winged helix-like DNA-binding domain superfamily/Winged helix DNA-binding domain"/>
    <property type="match status" value="2"/>
</dbReference>
<keyword evidence="4" id="KW-1185">Reference proteome</keyword>